<proteinExistence type="predicted"/>
<accession>A0A2I1IQK1</accession>
<dbReference type="RefSeq" id="WP_004808489.1">
    <property type="nucleotide sequence ID" value="NZ_JAAUWI010000003.1"/>
</dbReference>
<dbReference type="Proteomes" id="UP000235122">
    <property type="component" value="Unassembled WGS sequence"/>
</dbReference>
<comment type="caution">
    <text evidence="1">The sequence shown here is derived from an EMBL/GenBank/DDBJ whole genome shotgun (WGS) entry which is preliminary data.</text>
</comment>
<dbReference type="EMBL" id="PKKO01000001">
    <property type="protein sequence ID" value="PKY73400.1"/>
    <property type="molecule type" value="Genomic_DNA"/>
</dbReference>
<dbReference type="STRING" id="33007.HMPREF3198_00105"/>
<organism evidence="1 2">
    <name type="scientific">Winkia neuii</name>
    <dbReference type="NCBI Taxonomy" id="33007"/>
    <lineage>
        <taxon>Bacteria</taxon>
        <taxon>Bacillati</taxon>
        <taxon>Actinomycetota</taxon>
        <taxon>Actinomycetes</taxon>
        <taxon>Actinomycetales</taxon>
        <taxon>Actinomycetaceae</taxon>
        <taxon>Winkia</taxon>
    </lineage>
</organism>
<sequence length="167" mass="18370">MTTLPEGVRTYETAQPTPETFDLTAWMEGLAPTKRACTIYARADLLSQLDLLAEKIRIAERAGQEATPLREQFLKLKSEVEASALDIVVRAWSQTRIKRNAQALKEEGITDPDEVGLHQIAQQIESPTGFGVDQLRKLNEISPQQASLIAATVVSANQGAVEVKIPF</sequence>
<dbReference type="AlphaFoldDB" id="A0A2I1IQK1"/>
<name>A0A2I1IQK1_9ACTO</name>
<protein>
    <submittedName>
        <fullName evidence="1">Uncharacterized protein</fullName>
    </submittedName>
</protein>
<evidence type="ECO:0000313" key="2">
    <source>
        <dbReference type="Proteomes" id="UP000235122"/>
    </source>
</evidence>
<reference evidence="1 2" key="1">
    <citation type="submission" date="2017-12" db="EMBL/GenBank/DDBJ databases">
        <title>Phylogenetic diversity of female urinary microbiome.</title>
        <authorList>
            <person name="Thomas-White K."/>
            <person name="Wolfe A.J."/>
        </authorList>
    </citation>
    <scope>NUCLEOTIDE SEQUENCE [LARGE SCALE GENOMIC DNA]</scope>
    <source>
        <strain evidence="1 2">UMB0402</strain>
    </source>
</reference>
<evidence type="ECO:0000313" key="1">
    <source>
        <dbReference type="EMBL" id="PKY73400.1"/>
    </source>
</evidence>
<keyword evidence="2" id="KW-1185">Reference proteome</keyword>
<gene>
    <name evidence="1" type="ORF">CYJ19_02105</name>
</gene>